<evidence type="ECO:0000256" key="2">
    <source>
        <dbReference type="ARBA" id="ARBA00022723"/>
    </source>
</evidence>
<sequence>MLQSNIDDTSFNIHIAQHEYFVNEVNNLSMFIDDDTSIVAPLIYEFITQWLTEHIIKVDSLIKINQ</sequence>
<dbReference type="GO" id="GO:0046872">
    <property type="term" value="F:metal ion binding"/>
    <property type="evidence" value="ECO:0007669"/>
    <property type="project" value="UniProtKB-KW"/>
</dbReference>
<proteinExistence type="inferred from homology"/>
<evidence type="ECO:0008006" key="6">
    <source>
        <dbReference type="Google" id="ProtNLM"/>
    </source>
</evidence>
<dbReference type="SUPFAM" id="SSF47188">
    <property type="entry name" value="Hemerythrin-like"/>
    <property type="match status" value="1"/>
</dbReference>
<dbReference type="Proteomes" id="UP000004605">
    <property type="component" value="Unassembled WGS sequence"/>
</dbReference>
<name>F9S1W5_9VIBR</name>
<dbReference type="EMBL" id="AFWF01000117">
    <property type="protein sequence ID" value="EGU40989.1"/>
    <property type="molecule type" value="Genomic_DNA"/>
</dbReference>
<accession>F9S1W5</accession>
<evidence type="ECO:0000313" key="4">
    <source>
        <dbReference type="EMBL" id="EGU40989.1"/>
    </source>
</evidence>
<keyword evidence="5" id="KW-1185">Reference proteome</keyword>
<keyword evidence="2" id="KW-0479">Metal-binding</keyword>
<dbReference type="AlphaFoldDB" id="F9S1W5"/>
<dbReference type="Gene3D" id="1.20.120.50">
    <property type="entry name" value="Hemerythrin-like"/>
    <property type="match status" value="1"/>
</dbReference>
<dbReference type="InterPro" id="IPR035938">
    <property type="entry name" value="Hemerythrin-like_sf"/>
</dbReference>
<comment type="caution">
    <text evidence="4">The sequence shown here is derived from an EMBL/GenBank/DDBJ whole genome shotgun (WGS) entry which is preliminary data.</text>
</comment>
<organism evidence="4 5">
    <name type="scientific">Vibrio ichthyoenteri ATCC 700023</name>
    <dbReference type="NCBI Taxonomy" id="870968"/>
    <lineage>
        <taxon>Bacteria</taxon>
        <taxon>Pseudomonadati</taxon>
        <taxon>Pseudomonadota</taxon>
        <taxon>Gammaproteobacteria</taxon>
        <taxon>Vibrionales</taxon>
        <taxon>Vibrionaceae</taxon>
        <taxon>Vibrio</taxon>
    </lineage>
</organism>
<evidence type="ECO:0000256" key="1">
    <source>
        <dbReference type="ARBA" id="ARBA00010587"/>
    </source>
</evidence>
<evidence type="ECO:0000256" key="3">
    <source>
        <dbReference type="ARBA" id="ARBA00023004"/>
    </source>
</evidence>
<reference evidence="4 5" key="1">
    <citation type="journal article" date="2012" name="Int. J. Syst. Evol. Microbiol.">
        <title>Vibrio caribbeanicus sp. nov., isolated from the marine sponge Scleritoderma cyanea.</title>
        <authorList>
            <person name="Hoffmann M."/>
            <person name="Monday S.R."/>
            <person name="Allard M.W."/>
            <person name="Strain E.A."/>
            <person name="Whittaker P."/>
            <person name="Naum M."/>
            <person name="McCarthy P.J."/>
            <person name="Lopez J.V."/>
            <person name="Fischer M."/>
            <person name="Brown E.W."/>
        </authorList>
    </citation>
    <scope>NUCLEOTIDE SEQUENCE [LARGE SCALE GENOMIC DNA]</scope>
    <source>
        <strain evidence="4 5">ATCC 700023</strain>
    </source>
</reference>
<gene>
    <name evidence="4" type="ORF">VII00023_11654</name>
</gene>
<keyword evidence="3" id="KW-0408">Iron</keyword>
<comment type="similarity">
    <text evidence="1">Belongs to the hemerythrin family.</text>
</comment>
<protein>
    <recommendedName>
        <fullName evidence="6">Hemerythrin-like domain-containing protein</fullName>
    </recommendedName>
</protein>
<evidence type="ECO:0000313" key="5">
    <source>
        <dbReference type="Proteomes" id="UP000004605"/>
    </source>
</evidence>